<accession>A0A0A1TC65</accession>
<dbReference type="PANTHER" id="PTHR43806">
    <property type="entry name" value="PEPTIDASE S8"/>
    <property type="match status" value="1"/>
</dbReference>
<dbReference type="Pfam" id="PF24476">
    <property type="entry name" value="DUF7580"/>
    <property type="match status" value="1"/>
</dbReference>
<dbReference type="STRING" id="1531966.A0A0A1TC65"/>
<dbReference type="AlphaFoldDB" id="A0A0A1TC65"/>
<protein>
    <submittedName>
        <fullName evidence="8">Uncharacterized protein</fullName>
    </submittedName>
</protein>
<keyword evidence="9" id="KW-1185">Reference proteome</keyword>
<dbReference type="InterPro" id="IPR023828">
    <property type="entry name" value="Peptidase_S8_Ser-AS"/>
</dbReference>
<feature type="active site" description="Charge relay system" evidence="5">
    <location>
        <position position="651"/>
    </location>
</feature>
<dbReference type="PROSITE" id="PS51892">
    <property type="entry name" value="SUBTILASE"/>
    <property type="match status" value="1"/>
</dbReference>
<dbReference type="CDD" id="cd00306">
    <property type="entry name" value="Peptidases_S8_S53"/>
    <property type="match status" value="1"/>
</dbReference>
<sequence length="904" mass="101587">MDLIPGFKGLFYTEVAPSCTIDDLFQLLRHTLPTFVAIAQSHGDSVPDRCENEPPEITAARKFYQNYYVKSEILSAALAVCDIDSIPLTSDELYKALSDTLEDLEHALSPLQRTKAADACRKLGLRYQVNEVYPRLRALLRILPEEGDLSETDIWVLCQHVRLFSKRAKNRGDMLHHLTFAFDALDRMRPEELVYSQCPLRFSDYPVKHVRRFSKILFGALETGWQCNCNSRLHLERAMKINLTHHQRFETAPVYGTALSQRKALFRILFPTSLGLPHWQDTDIAVREVDLKDDPRTAIGDNLCRIIEEARANIIPKMMVYDKKLWQLQSEFDRSGPIKVPDGAFKSLRELLEPIDSGPSFVSKIDLKERVILSFVLVTSFLHLFNLNHEQLQATLTSDNICFHMKQQSANILRPFLNIHFTKDISKPSARNLSEAHWFPDILSLGILLLETFRGSIIHFSAVEDKCATSLLAYDRWIAADGKKSSTVVPDGCFHAVFACLEPQQLKEAGLGKANITDGEVRKYIFERILYPLGDALSAIYNVPLHALHQKIDGGGKAAVGISTECTALQLASRAWYKQLKIVHDAIFHKNFEKLSANTQDAQRTRIAILDTGFELASALQQNYIDAGKLAAEDCKSFCNGEAWDTDSDGHGTTIGKILLDVAPKTQIYVAKVCTKRTDFTAHITSSQVQENVAMAIRHAATVWNADIIVMSFGFDQRIRVISNTMEEVLKLTKPPLFFAATRNDGAHKGMAWPAREPYVFGISATDGDGEVSSFNPDENNAYPIFYAFGESIEVKGRFGKGDKETRFVSGTSYATPVAAGLAANLLGCVRLGVKSASREDFDLYADIPQQLQQMNGMLKVMMHCMQRKNQKKQSSILPWHFLNEANVEDGTVLKKVHETLDKY</sequence>
<evidence type="ECO:0000256" key="5">
    <source>
        <dbReference type="PROSITE-ProRule" id="PRU01240"/>
    </source>
</evidence>
<keyword evidence="4 5" id="KW-0720">Serine protease</keyword>
<dbReference type="InterPro" id="IPR036852">
    <property type="entry name" value="Peptidase_S8/S53_dom_sf"/>
</dbReference>
<feature type="domain" description="Peptidase S8/S53" evidence="6">
    <location>
        <begin position="605"/>
        <end position="827"/>
    </location>
</feature>
<evidence type="ECO:0000313" key="8">
    <source>
        <dbReference type="EMBL" id="CEJ94646.1"/>
    </source>
</evidence>
<dbReference type="PROSITE" id="PS00138">
    <property type="entry name" value="SUBTILASE_SER"/>
    <property type="match status" value="1"/>
</dbReference>
<dbReference type="OrthoDB" id="206201at2759"/>
<dbReference type="PRINTS" id="PR00723">
    <property type="entry name" value="SUBTILISIN"/>
</dbReference>
<dbReference type="InterPro" id="IPR050131">
    <property type="entry name" value="Peptidase_S8_subtilisin-like"/>
</dbReference>
<gene>
    <name evidence="8" type="ORF">VHEMI10165</name>
</gene>
<dbReference type="Gene3D" id="3.40.50.200">
    <property type="entry name" value="Peptidase S8/S53 domain"/>
    <property type="match status" value="1"/>
</dbReference>
<dbReference type="InterPro" id="IPR015500">
    <property type="entry name" value="Peptidase_S8_subtilisin-rel"/>
</dbReference>
<keyword evidence="3 5" id="KW-0378">Hydrolase</keyword>
<evidence type="ECO:0000259" key="7">
    <source>
        <dbReference type="Pfam" id="PF24476"/>
    </source>
</evidence>
<dbReference type="PANTHER" id="PTHR43806:SF11">
    <property type="entry name" value="CEREVISIN-RELATED"/>
    <property type="match status" value="1"/>
</dbReference>
<evidence type="ECO:0000256" key="2">
    <source>
        <dbReference type="ARBA" id="ARBA00022670"/>
    </source>
</evidence>
<dbReference type="EMBL" id="CDHN01000007">
    <property type="protein sequence ID" value="CEJ94646.1"/>
    <property type="molecule type" value="Genomic_DNA"/>
</dbReference>
<dbReference type="SUPFAM" id="SSF52743">
    <property type="entry name" value="Subtilisin-like"/>
    <property type="match status" value="1"/>
</dbReference>
<dbReference type="GO" id="GO:0004252">
    <property type="term" value="F:serine-type endopeptidase activity"/>
    <property type="evidence" value="ECO:0007669"/>
    <property type="project" value="UniProtKB-UniRule"/>
</dbReference>
<name>A0A0A1TC65_9HYPO</name>
<keyword evidence="2 5" id="KW-0645">Protease</keyword>
<dbReference type="GO" id="GO:0006508">
    <property type="term" value="P:proteolysis"/>
    <property type="evidence" value="ECO:0007669"/>
    <property type="project" value="UniProtKB-KW"/>
</dbReference>
<dbReference type="HOGENOM" id="CLU_321099_0_0_1"/>
<dbReference type="InterPro" id="IPR056002">
    <property type="entry name" value="DUF7580"/>
</dbReference>
<dbReference type="InterPro" id="IPR000209">
    <property type="entry name" value="Peptidase_S8/S53_dom"/>
</dbReference>
<evidence type="ECO:0000313" key="9">
    <source>
        <dbReference type="Proteomes" id="UP000039046"/>
    </source>
</evidence>
<feature type="domain" description="DUF7580" evidence="7">
    <location>
        <begin position="209"/>
        <end position="538"/>
    </location>
</feature>
<evidence type="ECO:0000256" key="4">
    <source>
        <dbReference type="ARBA" id="ARBA00022825"/>
    </source>
</evidence>
<comment type="similarity">
    <text evidence="1 5">Belongs to the peptidase S8 family.</text>
</comment>
<reference evidence="8 9" key="1">
    <citation type="journal article" date="2015" name="Genome Announc.">
        <title>Draft Genome Sequence and Gene Annotation of the Entomopathogenic Fungus Verticillium hemipterigenum.</title>
        <authorList>
            <person name="Horn F."/>
            <person name="Habel A."/>
            <person name="Scharf D.H."/>
            <person name="Dworschak J."/>
            <person name="Brakhage A.A."/>
            <person name="Guthke R."/>
            <person name="Hertweck C."/>
            <person name="Linde J."/>
        </authorList>
    </citation>
    <scope>NUCLEOTIDE SEQUENCE [LARGE SCALE GENOMIC DNA]</scope>
</reference>
<evidence type="ECO:0000256" key="1">
    <source>
        <dbReference type="ARBA" id="ARBA00011073"/>
    </source>
</evidence>
<feature type="active site" description="Charge relay system" evidence="5">
    <location>
        <position position="813"/>
    </location>
</feature>
<proteinExistence type="inferred from homology"/>
<organism evidence="8 9">
    <name type="scientific">[Torrubiella] hemipterigena</name>
    <dbReference type="NCBI Taxonomy" id="1531966"/>
    <lineage>
        <taxon>Eukaryota</taxon>
        <taxon>Fungi</taxon>
        <taxon>Dikarya</taxon>
        <taxon>Ascomycota</taxon>
        <taxon>Pezizomycotina</taxon>
        <taxon>Sordariomycetes</taxon>
        <taxon>Hypocreomycetidae</taxon>
        <taxon>Hypocreales</taxon>
        <taxon>Clavicipitaceae</taxon>
        <taxon>Clavicipitaceae incertae sedis</taxon>
        <taxon>'Torrubiella' clade</taxon>
    </lineage>
</organism>
<evidence type="ECO:0000259" key="6">
    <source>
        <dbReference type="Pfam" id="PF00082"/>
    </source>
</evidence>
<dbReference type="Proteomes" id="UP000039046">
    <property type="component" value="Unassembled WGS sequence"/>
</dbReference>
<dbReference type="Pfam" id="PF00082">
    <property type="entry name" value="Peptidase_S8"/>
    <property type="match status" value="1"/>
</dbReference>
<evidence type="ECO:0000256" key="3">
    <source>
        <dbReference type="ARBA" id="ARBA00022801"/>
    </source>
</evidence>
<feature type="active site" description="Charge relay system" evidence="5">
    <location>
        <position position="611"/>
    </location>
</feature>